<dbReference type="GO" id="GO:0016020">
    <property type="term" value="C:membrane"/>
    <property type="evidence" value="ECO:0007669"/>
    <property type="project" value="UniProtKB-SubCell"/>
</dbReference>
<comment type="caution">
    <text evidence="10">The sequence shown here is derived from an EMBL/GenBank/DDBJ whole genome shotgun (WGS) entry which is preliminary data.</text>
</comment>
<keyword evidence="6" id="KW-0325">Glycoprotein</keyword>
<evidence type="ECO:0000256" key="8">
    <source>
        <dbReference type="SAM" id="Phobius"/>
    </source>
</evidence>
<evidence type="ECO:0000256" key="7">
    <source>
        <dbReference type="SAM" id="MobiDB-lite"/>
    </source>
</evidence>
<dbReference type="EMBL" id="SPLM01000144">
    <property type="protein sequence ID" value="TMW57380.1"/>
    <property type="molecule type" value="Genomic_DNA"/>
</dbReference>
<keyword evidence="3 8" id="KW-0812">Transmembrane</keyword>
<feature type="transmembrane region" description="Helical" evidence="8">
    <location>
        <begin position="487"/>
        <end position="514"/>
    </location>
</feature>
<feature type="region of interest" description="Disordered" evidence="7">
    <location>
        <begin position="836"/>
        <end position="869"/>
    </location>
</feature>
<feature type="chain" id="PRO_5035480398" evidence="9">
    <location>
        <begin position="23"/>
        <end position="869"/>
    </location>
</feature>
<reference evidence="10" key="1">
    <citation type="submission" date="2019-03" db="EMBL/GenBank/DDBJ databases">
        <title>Long read genome sequence of the mycoparasitic Pythium oligandrum ATCC 38472 isolated from sugarbeet rhizosphere.</title>
        <authorList>
            <person name="Gaulin E."/>
        </authorList>
    </citation>
    <scope>NUCLEOTIDE SEQUENCE</scope>
    <source>
        <strain evidence="10">ATCC 38472_TT</strain>
    </source>
</reference>
<dbReference type="PANTHER" id="PTHR22730:SF1">
    <property type="entry name" value="PROMININ-LIKE PROTEIN"/>
    <property type="match status" value="1"/>
</dbReference>
<keyword evidence="5 8" id="KW-0472">Membrane</keyword>
<organism evidence="10 11">
    <name type="scientific">Pythium oligandrum</name>
    <name type="common">Mycoparasitic fungus</name>
    <dbReference type="NCBI Taxonomy" id="41045"/>
    <lineage>
        <taxon>Eukaryota</taxon>
        <taxon>Sar</taxon>
        <taxon>Stramenopiles</taxon>
        <taxon>Oomycota</taxon>
        <taxon>Peronosporomycetes</taxon>
        <taxon>Pythiales</taxon>
        <taxon>Pythiaceae</taxon>
        <taxon>Pythium</taxon>
    </lineage>
</organism>
<feature type="transmembrane region" description="Helical" evidence="8">
    <location>
        <begin position="244"/>
        <end position="267"/>
    </location>
</feature>
<dbReference type="Proteomes" id="UP000794436">
    <property type="component" value="Unassembled WGS sequence"/>
</dbReference>
<evidence type="ECO:0000256" key="5">
    <source>
        <dbReference type="ARBA" id="ARBA00023136"/>
    </source>
</evidence>
<dbReference type="PANTHER" id="PTHR22730">
    <property type="entry name" value="PROMININ PROM PROTEIN"/>
    <property type="match status" value="1"/>
</dbReference>
<keyword evidence="9" id="KW-0732">Signal</keyword>
<name>A0A8K1C6T5_PYTOL</name>
<feature type="compositionally biased region" description="Basic and acidic residues" evidence="7">
    <location>
        <begin position="860"/>
        <end position="869"/>
    </location>
</feature>
<dbReference type="OrthoDB" id="103272at2759"/>
<dbReference type="InterPro" id="IPR008795">
    <property type="entry name" value="Prominin"/>
</dbReference>
<keyword evidence="4 8" id="KW-1133">Transmembrane helix</keyword>
<evidence type="ECO:0000313" key="11">
    <source>
        <dbReference type="Proteomes" id="UP000794436"/>
    </source>
</evidence>
<feature type="transmembrane region" description="Helical" evidence="8">
    <location>
        <begin position="201"/>
        <end position="223"/>
    </location>
</feature>
<accession>A0A8K1C6T5</accession>
<feature type="transmembrane region" description="Helical" evidence="8">
    <location>
        <begin position="791"/>
        <end position="814"/>
    </location>
</feature>
<evidence type="ECO:0000256" key="1">
    <source>
        <dbReference type="ARBA" id="ARBA00004141"/>
    </source>
</evidence>
<comment type="similarity">
    <text evidence="2">Belongs to the prominin family.</text>
</comment>
<dbReference type="AlphaFoldDB" id="A0A8K1C6T5"/>
<gene>
    <name evidence="10" type="ORF">Poli38472_003305</name>
</gene>
<evidence type="ECO:0000256" key="9">
    <source>
        <dbReference type="SAM" id="SignalP"/>
    </source>
</evidence>
<feature type="signal peptide" evidence="9">
    <location>
        <begin position="1"/>
        <end position="22"/>
    </location>
</feature>
<feature type="compositionally biased region" description="Basic and acidic residues" evidence="7">
    <location>
        <begin position="836"/>
        <end position="845"/>
    </location>
</feature>
<evidence type="ECO:0000256" key="6">
    <source>
        <dbReference type="ARBA" id="ARBA00023180"/>
    </source>
</evidence>
<sequence length="869" mass="94401">MTRAKALLLVALTSLAIAGVYGDDATCSATATASWKSKCISRTAGNRDFLPLTDLQAGDVNLDDTNLADTYRQARLTALKLSGQVGSAAMANMRRKSVTWYELSLKKMLTFFCVETASAQDLERCVVPTSPLAERDVSGACVQLLDNTSCSSQGLCERRSNCKWDDAIDGALSRRELFTAANATAAEKWMEKDYPTSFAPFLAPGVVFAVLTALSCVGFLLLRCVFNQCGGRNPREKGYTKCDIVVPAVIFMVCSAAVFICSFITVAQNTNISEGVTGVLNSLNVTLENIDIFAVNVKTPLEQAAQQLQNAQIAVASQVKDTDWIVAEGNTLRQMLNDFSTIYQNQGPFPFKTCDATSVSCVTCPDKVCGSPLKAFVNNASVSMDNSSGAVARTVQTMQDTFLNKSANISLSLRRATIEIQELANLSESSSAVVDVIRTTFDDYSFSRSALVLSVFLFGIVASLLGMGAIFKGVCKKKTAWVQLLHVSWLLGTLVCILGFVLGTSLLAVGALWYDACNYMNILHTDLTPYFPSRVAGIVNACFNDSSILKPLQLEDALAFQCQIDDNYAMLSKADFNALTAMTTTYGAQVSEYGLRDFGFDSSVSRDLIARANTGVKDANRAPTKSFTQDNIVTPWEAYGETAASGCSNTSLSADQIPVCYMESKCQSGTAPTSAKDKCKEAFNTAYYYVLSFAKISQMLDEMREDLLGDTGKGFSPSWSYDVSIAEFARSYFAKLASVRTSNLAYLMNGEVGKVIENIEHVRCTESCGWINISFNAVHGAMCSDILGTTLGISVCVFFLCFFLIPMIVTGITLQKRLRGAKKGTYEELEKRLQQLETKQRESARGKNSPSKGRGGIDLFKFKKNLDSA</sequence>
<keyword evidence="11" id="KW-1185">Reference proteome</keyword>
<evidence type="ECO:0000313" key="10">
    <source>
        <dbReference type="EMBL" id="TMW57380.1"/>
    </source>
</evidence>
<proteinExistence type="inferred from homology"/>
<feature type="transmembrane region" description="Helical" evidence="8">
    <location>
        <begin position="450"/>
        <end position="475"/>
    </location>
</feature>
<protein>
    <submittedName>
        <fullName evidence="10">Uncharacterized protein</fullName>
    </submittedName>
</protein>
<evidence type="ECO:0000256" key="4">
    <source>
        <dbReference type="ARBA" id="ARBA00022989"/>
    </source>
</evidence>
<evidence type="ECO:0000256" key="3">
    <source>
        <dbReference type="ARBA" id="ARBA00022692"/>
    </source>
</evidence>
<comment type="subcellular location">
    <subcellularLocation>
        <location evidence="1">Membrane</location>
        <topology evidence="1">Multi-pass membrane protein</topology>
    </subcellularLocation>
</comment>
<evidence type="ECO:0000256" key="2">
    <source>
        <dbReference type="ARBA" id="ARBA00006058"/>
    </source>
</evidence>